<dbReference type="GO" id="GO:0020037">
    <property type="term" value="F:heme binding"/>
    <property type="evidence" value="ECO:0007669"/>
    <property type="project" value="InterPro"/>
</dbReference>
<keyword evidence="3" id="KW-0575">Peroxidase</keyword>
<evidence type="ECO:0000256" key="3">
    <source>
        <dbReference type="ARBA" id="ARBA00022559"/>
    </source>
</evidence>
<evidence type="ECO:0000256" key="6">
    <source>
        <dbReference type="ARBA" id="ARBA00023002"/>
    </source>
</evidence>
<feature type="domain" description="Large catalase C-terminal" evidence="9">
    <location>
        <begin position="17"/>
        <end position="171"/>
    </location>
</feature>
<dbReference type="InterPro" id="IPR029062">
    <property type="entry name" value="Class_I_gatase-like"/>
</dbReference>
<evidence type="ECO:0000256" key="2">
    <source>
        <dbReference type="ARBA" id="ARBA00012314"/>
    </source>
</evidence>
<proteinExistence type="predicted"/>
<dbReference type="PANTHER" id="PTHR42821:SF1">
    <property type="entry name" value="CATALASE-B"/>
    <property type="match status" value="1"/>
</dbReference>
<evidence type="ECO:0000313" key="10">
    <source>
        <dbReference type="EMBL" id="QNP55652.1"/>
    </source>
</evidence>
<keyword evidence="6" id="KW-0560">Oxidoreductase</keyword>
<evidence type="ECO:0000313" key="11">
    <source>
        <dbReference type="Proteomes" id="UP000516117"/>
    </source>
</evidence>
<dbReference type="Gene3D" id="3.40.50.880">
    <property type="match status" value="1"/>
</dbReference>
<evidence type="ECO:0000256" key="4">
    <source>
        <dbReference type="ARBA" id="ARBA00022617"/>
    </source>
</evidence>
<keyword evidence="7" id="KW-0408">Iron</keyword>
<sequence length="174" mass="18044">MIPSPAISQLGGTWPVEGRKVGLIVAPDTPAGAVLQAREAVLAAGMMPLVTAPRGGRIGDVAIDRTLLTAASVEFDSLLVLGAPQPEELPSFDAKAGFEPGATPVDPRVTKIVGEMFRHCKAIAVVPDCATVLEAASVPAKAPGVIVADPQEALADLTGLLAEHRVWERFPVSR</sequence>
<dbReference type="InterPro" id="IPR024712">
    <property type="entry name" value="Catalase_clade2"/>
</dbReference>
<comment type="cofactor">
    <cofactor evidence="1">
        <name>heme</name>
        <dbReference type="ChEBI" id="CHEBI:30413"/>
    </cofactor>
</comment>
<accession>A0A7H0H536</accession>
<protein>
    <recommendedName>
        <fullName evidence="2">catalase</fullName>
        <ecNumber evidence="2">1.11.1.6</ecNumber>
    </recommendedName>
</protein>
<dbReference type="KEGG" id="tdf:H9L22_16070"/>
<dbReference type="EC" id="1.11.1.6" evidence="2"/>
<organism evidence="10 11">
    <name type="scientific">Tessaracoccus defluvii</name>
    <dbReference type="NCBI Taxonomy" id="1285901"/>
    <lineage>
        <taxon>Bacteria</taxon>
        <taxon>Bacillati</taxon>
        <taxon>Actinomycetota</taxon>
        <taxon>Actinomycetes</taxon>
        <taxon>Propionibacteriales</taxon>
        <taxon>Propionibacteriaceae</taxon>
        <taxon>Tessaracoccus</taxon>
    </lineage>
</organism>
<dbReference type="GO" id="GO:0046872">
    <property type="term" value="F:metal ion binding"/>
    <property type="evidence" value="ECO:0007669"/>
    <property type="project" value="UniProtKB-KW"/>
</dbReference>
<evidence type="ECO:0000256" key="1">
    <source>
        <dbReference type="ARBA" id="ARBA00001971"/>
    </source>
</evidence>
<reference evidence="10 11" key="1">
    <citation type="submission" date="2020-08" db="EMBL/GenBank/DDBJ databases">
        <title>Genome sequence of Tessaracoccus defluvii JCM 17540T.</title>
        <authorList>
            <person name="Hyun D.-W."/>
            <person name="Bae J.-W."/>
        </authorList>
    </citation>
    <scope>NUCLEOTIDE SEQUENCE [LARGE SCALE GENOMIC DNA]</scope>
    <source>
        <strain evidence="10 11">JCM 17540</strain>
    </source>
</reference>
<evidence type="ECO:0000256" key="8">
    <source>
        <dbReference type="ARBA" id="ARBA00023324"/>
    </source>
</evidence>
<dbReference type="CDD" id="cd03132">
    <property type="entry name" value="GATase1_catalase"/>
    <property type="match status" value="1"/>
</dbReference>
<dbReference type="Pfam" id="PF18011">
    <property type="entry name" value="Catalase_C"/>
    <property type="match status" value="1"/>
</dbReference>
<evidence type="ECO:0000256" key="5">
    <source>
        <dbReference type="ARBA" id="ARBA00022723"/>
    </source>
</evidence>
<dbReference type="GO" id="GO:0004096">
    <property type="term" value="F:catalase activity"/>
    <property type="evidence" value="ECO:0007669"/>
    <property type="project" value="UniProtKB-EC"/>
</dbReference>
<name>A0A7H0H536_9ACTN</name>
<keyword evidence="11" id="KW-1185">Reference proteome</keyword>
<gene>
    <name evidence="10" type="ORF">H9L22_16070</name>
</gene>
<dbReference type="GO" id="GO:0005829">
    <property type="term" value="C:cytosol"/>
    <property type="evidence" value="ECO:0007669"/>
    <property type="project" value="TreeGrafter"/>
</dbReference>
<dbReference type="PANTHER" id="PTHR42821">
    <property type="entry name" value="CATALASE"/>
    <property type="match status" value="1"/>
</dbReference>
<dbReference type="RefSeq" id="WP_187720781.1">
    <property type="nucleotide sequence ID" value="NZ_BAABBL010000005.1"/>
</dbReference>
<dbReference type="GO" id="GO:0042744">
    <property type="term" value="P:hydrogen peroxide catabolic process"/>
    <property type="evidence" value="ECO:0007669"/>
    <property type="project" value="UniProtKB-KW"/>
</dbReference>
<dbReference type="EMBL" id="CP060789">
    <property type="protein sequence ID" value="QNP55652.1"/>
    <property type="molecule type" value="Genomic_DNA"/>
</dbReference>
<evidence type="ECO:0000256" key="7">
    <source>
        <dbReference type="ARBA" id="ARBA00023004"/>
    </source>
</evidence>
<keyword evidence="8" id="KW-0376">Hydrogen peroxide</keyword>
<dbReference type="SUPFAM" id="SSF52317">
    <property type="entry name" value="Class I glutamine amidotransferase-like"/>
    <property type="match status" value="1"/>
</dbReference>
<dbReference type="GO" id="GO:0006979">
    <property type="term" value="P:response to oxidative stress"/>
    <property type="evidence" value="ECO:0007669"/>
    <property type="project" value="InterPro"/>
</dbReference>
<dbReference type="AlphaFoldDB" id="A0A7H0H536"/>
<evidence type="ECO:0000259" key="9">
    <source>
        <dbReference type="Pfam" id="PF18011"/>
    </source>
</evidence>
<dbReference type="Proteomes" id="UP000516117">
    <property type="component" value="Chromosome"/>
</dbReference>
<dbReference type="InterPro" id="IPR041399">
    <property type="entry name" value="Catalase_large_C"/>
</dbReference>
<keyword evidence="5" id="KW-0479">Metal-binding</keyword>
<keyword evidence="4" id="KW-0349">Heme</keyword>